<evidence type="ECO:0000313" key="3">
    <source>
        <dbReference type="Proteomes" id="UP000238348"/>
    </source>
</evidence>
<feature type="compositionally biased region" description="Pro residues" evidence="1">
    <location>
        <begin position="150"/>
        <end position="161"/>
    </location>
</feature>
<dbReference type="EMBL" id="CP012673">
    <property type="protein sequence ID" value="AUX42473.1"/>
    <property type="molecule type" value="Genomic_DNA"/>
</dbReference>
<accession>A0A2L0ET61</accession>
<dbReference type="OrthoDB" id="9823405at2"/>
<gene>
    <name evidence="2" type="ORF">SOCE26_039060</name>
</gene>
<organism evidence="2 3">
    <name type="scientific">Sorangium cellulosum</name>
    <name type="common">Polyangium cellulosum</name>
    <dbReference type="NCBI Taxonomy" id="56"/>
    <lineage>
        <taxon>Bacteria</taxon>
        <taxon>Pseudomonadati</taxon>
        <taxon>Myxococcota</taxon>
        <taxon>Polyangia</taxon>
        <taxon>Polyangiales</taxon>
        <taxon>Polyangiaceae</taxon>
        <taxon>Sorangium</taxon>
    </lineage>
</organism>
<feature type="region of interest" description="Disordered" evidence="1">
    <location>
        <begin position="148"/>
        <end position="198"/>
    </location>
</feature>
<reference evidence="2 3" key="1">
    <citation type="submission" date="2015-09" db="EMBL/GenBank/DDBJ databases">
        <title>Sorangium comparison.</title>
        <authorList>
            <person name="Zaburannyi N."/>
            <person name="Bunk B."/>
            <person name="Overmann J."/>
            <person name="Mueller R."/>
        </authorList>
    </citation>
    <scope>NUCLEOTIDE SEQUENCE [LARGE SCALE GENOMIC DNA]</scope>
    <source>
        <strain evidence="2 3">So ce26</strain>
    </source>
</reference>
<feature type="compositionally biased region" description="Basic and acidic residues" evidence="1">
    <location>
        <begin position="10"/>
        <end position="26"/>
    </location>
</feature>
<feature type="region of interest" description="Disordered" evidence="1">
    <location>
        <begin position="1"/>
        <end position="43"/>
    </location>
</feature>
<dbReference type="RefSeq" id="WP_104981285.1">
    <property type="nucleotide sequence ID" value="NZ_CP012673.1"/>
</dbReference>
<evidence type="ECO:0000256" key="1">
    <source>
        <dbReference type="SAM" id="MobiDB-lite"/>
    </source>
</evidence>
<protein>
    <submittedName>
        <fullName evidence="2">Uncharacterized protein</fullName>
    </submittedName>
</protein>
<proteinExistence type="predicted"/>
<sequence>MQTRKPPIYEGHENYDKIRALPEHSRAAQPAEAHPQGTTEPPQNRYCERLGIAVPRVEDVAAQGRAKLFHLMIVALLERGAPMMLDEIAERLDEAGVIAETGDLAGSLQRAWHGMEPVYRDGTGRFGLRLDAFALRILLRTAGLLGTCVKPPPPAPTPPAPGDDDPLSAGRMFAQRAQHAARGVPDRTGRDPGSSPGL</sequence>
<dbReference type="Proteomes" id="UP000238348">
    <property type="component" value="Chromosome"/>
</dbReference>
<dbReference type="AlphaFoldDB" id="A0A2L0ET61"/>
<evidence type="ECO:0000313" key="2">
    <source>
        <dbReference type="EMBL" id="AUX42473.1"/>
    </source>
</evidence>
<name>A0A2L0ET61_SORCE</name>